<dbReference type="STRING" id="29172.A0A0D8YAC2"/>
<dbReference type="OrthoDB" id="361362at2759"/>
<evidence type="ECO:0000313" key="1">
    <source>
        <dbReference type="EMBL" id="KJH53157.1"/>
    </source>
</evidence>
<accession>A0A0D8YAC2</accession>
<reference evidence="1 2" key="1">
    <citation type="submission" date="2013-11" db="EMBL/GenBank/DDBJ databases">
        <title>Draft genome of the bovine lungworm Dictyocaulus viviparus.</title>
        <authorList>
            <person name="Mitreva M."/>
        </authorList>
    </citation>
    <scope>NUCLEOTIDE SEQUENCE [LARGE SCALE GENOMIC DNA]</scope>
    <source>
        <strain evidence="1 2">HannoverDv2000</strain>
    </source>
</reference>
<organism evidence="1 2">
    <name type="scientific">Dictyocaulus viviparus</name>
    <name type="common">Bovine lungworm</name>
    <dbReference type="NCBI Taxonomy" id="29172"/>
    <lineage>
        <taxon>Eukaryota</taxon>
        <taxon>Metazoa</taxon>
        <taxon>Ecdysozoa</taxon>
        <taxon>Nematoda</taxon>
        <taxon>Chromadorea</taxon>
        <taxon>Rhabditida</taxon>
        <taxon>Rhabditina</taxon>
        <taxon>Rhabditomorpha</taxon>
        <taxon>Strongyloidea</taxon>
        <taxon>Metastrongylidae</taxon>
        <taxon>Dictyocaulus</taxon>
    </lineage>
</organism>
<name>A0A0D8YAC2_DICVI</name>
<dbReference type="InterPro" id="IPR016024">
    <property type="entry name" value="ARM-type_fold"/>
</dbReference>
<gene>
    <name evidence="1" type="ORF">DICVIV_00655</name>
</gene>
<keyword evidence="2" id="KW-1185">Reference proteome</keyword>
<evidence type="ECO:0000313" key="2">
    <source>
        <dbReference type="Proteomes" id="UP000053766"/>
    </source>
</evidence>
<sequence length="346" mass="38585">MVTKKKAKKNADFKKVKLKVGKKLKKTSTTDTSIKTKKVVLISQLQEKCATTEKPLSFRGLALDDLCRQLGHFNKGVRSSALVGTKQLLMSNPELIRNHLRTLMPSTARLIPHCGSDPTLAGRLRSIIHVICTAPSTVMAPHFTIFVAHLLHALTHNDLQFNLCCRSDDLFKAFVKFLSSSLKPLWNAHSFLETIDLFIKAYILDKSNCKKLCMEVKLDMCNGEISSNVDLSKIFVQSNPFEFYVTTSSANSTVSPFENPESLLYLCESCAPILAMSLSEDRNGSFLDLTISILSSLEKAASNNANLFLIPDFASKMNKIFMPVKKIASTRKSKRIASATQWLNEF</sequence>
<dbReference type="GO" id="GO:0071339">
    <property type="term" value="C:MLL1 complex"/>
    <property type="evidence" value="ECO:0007669"/>
    <property type="project" value="TreeGrafter"/>
</dbReference>
<dbReference type="PANTHER" id="PTHR16056:SF2">
    <property type="entry name" value="TESTIS-EXPRESSED PROTEIN 10"/>
    <property type="match status" value="1"/>
</dbReference>
<reference evidence="2" key="2">
    <citation type="journal article" date="2016" name="Sci. Rep.">
        <title>Dictyocaulus viviparus genome, variome and transcriptome elucidate lungworm biology and support future intervention.</title>
        <authorList>
            <person name="McNulty S.N."/>
            <person name="Strube C."/>
            <person name="Rosa B.A."/>
            <person name="Martin J.C."/>
            <person name="Tyagi R."/>
            <person name="Choi Y.J."/>
            <person name="Wang Q."/>
            <person name="Hallsworth Pepin K."/>
            <person name="Zhang X."/>
            <person name="Ozersky P."/>
            <person name="Wilson R.K."/>
            <person name="Sternberg P.W."/>
            <person name="Gasser R.B."/>
            <person name="Mitreva M."/>
        </authorList>
    </citation>
    <scope>NUCLEOTIDE SEQUENCE [LARGE SCALE GENOMIC DNA]</scope>
    <source>
        <strain evidence="2">HannoverDv2000</strain>
    </source>
</reference>
<evidence type="ECO:0008006" key="3">
    <source>
        <dbReference type="Google" id="ProtNLM"/>
    </source>
</evidence>
<dbReference type="Proteomes" id="UP000053766">
    <property type="component" value="Unassembled WGS sequence"/>
</dbReference>
<dbReference type="PANTHER" id="PTHR16056">
    <property type="entry name" value="REGULATOR OF MICROTUBULE DYNAMICS PROTEIN"/>
    <property type="match status" value="1"/>
</dbReference>
<protein>
    <recommendedName>
        <fullName evidence="3">Pre-rRNA-processing protein Ipi1 N-terminal domain-containing protein</fullName>
    </recommendedName>
</protein>
<proteinExistence type="predicted"/>
<dbReference type="AlphaFoldDB" id="A0A0D8YAC2"/>
<dbReference type="EMBL" id="KN716155">
    <property type="protein sequence ID" value="KJH53157.1"/>
    <property type="molecule type" value="Genomic_DNA"/>
</dbReference>
<dbReference type="SUPFAM" id="SSF48371">
    <property type="entry name" value="ARM repeat"/>
    <property type="match status" value="1"/>
</dbReference>